<dbReference type="RefSeq" id="XP_039117890.1">
    <property type="nucleotide sequence ID" value="XM_039261956.1"/>
</dbReference>
<dbReference type="PANTHER" id="PTHR14791:SF39">
    <property type="entry name" value="OS12G0233100 PROTEIN"/>
    <property type="match status" value="1"/>
</dbReference>
<keyword evidence="5" id="KW-1185">Reference proteome</keyword>
<evidence type="ECO:0000256" key="2">
    <source>
        <dbReference type="ARBA" id="ARBA00022490"/>
    </source>
</evidence>
<evidence type="ECO:0000313" key="6">
    <source>
        <dbReference type="RefSeq" id="XP_039117890.1"/>
    </source>
</evidence>
<dbReference type="Pfam" id="PF00397">
    <property type="entry name" value="WW"/>
    <property type="match status" value="1"/>
</dbReference>
<proteinExistence type="predicted"/>
<protein>
    <submittedName>
        <fullName evidence="6">Uncharacterized protein LOC120253676</fullName>
    </submittedName>
</protein>
<comment type="subcellular location">
    <subcellularLocation>
        <location evidence="1">Cytoplasm</location>
    </subcellularLocation>
</comment>
<feature type="domain" description="WW" evidence="4">
    <location>
        <begin position="84"/>
        <end position="118"/>
    </location>
</feature>
<dbReference type="CDD" id="cd00201">
    <property type="entry name" value="WW"/>
    <property type="match status" value="1"/>
</dbReference>
<evidence type="ECO:0000313" key="5">
    <source>
        <dbReference type="Proteomes" id="UP001515500"/>
    </source>
</evidence>
<dbReference type="GeneID" id="120253676"/>
<dbReference type="PROSITE" id="PS50020">
    <property type="entry name" value="WW_DOMAIN_2"/>
    <property type="match status" value="1"/>
</dbReference>
<accession>A0AB40ASB6</accession>
<dbReference type="Gene3D" id="2.20.70.10">
    <property type="match status" value="1"/>
</dbReference>
<dbReference type="SUPFAM" id="SSF51045">
    <property type="entry name" value="WW domain"/>
    <property type="match status" value="1"/>
</dbReference>
<dbReference type="PANTHER" id="PTHR14791">
    <property type="entry name" value="BOMB/KIRA PROTEINS"/>
    <property type="match status" value="1"/>
</dbReference>
<evidence type="ECO:0000259" key="4">
    <source>
        <dbReference type="PROSITE" id="PS50020"/>
    </source>
</evidence>
<sequence length="208" mass="23858">MNDFFSFSSSFFSSKEEEEEDIKVMAKRKALLEEMNFDDHPELSLAPSLSTFTDNTYTSSTESEANSCRKRKMLHASIELHLNHPLPFDWEQCLDLQSGRVYYMNRETLKRSWSRPKERKVDLELNISRNSSMEEMIKKEEESIITTSSMIAVPCFNCHLLVMLCKSSPTCPNCKYVYPLHALETPTNPSPPPPPPAPKSLETLSLLN</sequence>
<dbReference type="Proteomes" id="UP001515500">
    <property type="component" value="Unplaced"/>
</dbReference>
<reference evidence="6" key="1">
    <citation type="submission" date="2025-08" db="UniProtKB">
        <authorList>
            <consortium name="RefSeq"/>
        </authorList>
    </citation>
    <scope>IDENTIFICATION</scope>
</reference>
<gene>
    <name evidence="6" type="primary">LOC120253676</name>
</gene>
<dbReference type="InterPro" id="IPR051105">
    <property type="entry name" value="WWC/KIBRA_Hippo_Reg"/>
</dbReference>
<feature type="region of interest" description="Disordered" evidence="3">
    <location>
        <begin position="187"/>
        <end position="208"/>
    </location>
</feature>
<organism evidence="5 6">
    <name type="scientific">Dioscorea cayennensis subsp. rotundata</name>
    <name type="common">White Guinea yam</name>
    <name type="synonym">Dioscorea rotundata</name>
    <dbReference type="NCBI Taxonomy" id="55577"/>
    <lineage>
        <taxon>Eukaryota</taxon>
        <taxon>Viridiplantae</taxon>
        <taxon>Streptophyta</taxon>
        <taxon>Embryophyta</taxon>
        <taxon>Tracheophyta</taxon>
        <taxon>Spermatophyta</taxon>
        <taxon>Magnoliopsida</taxon>
        <taxon>Liliopsida</taxon>
        <taxon>Dioscoreales</taxon>
        <taxon>Dioscoreaceae</taxon>
        <taxon>Dioscorea</taxon>
    </lineage>
</organism>
<feature type="compositionally biased region" description="Pro residues" evidence="3">
    <location>
        <begin position="188"/>
        <end position="198"/>
    </location>
</feature>
<evidence type="ECO:0000256" key="3">
    <source>
        <dbReference type="SAM" id="MobiDB-lite"/>
    </source>
</evidence>
<dbReference type="InterPro" id="IPR036020">
    <property type="entry name" value="WW_dom_sf"/>
</dbReference>
<keyword evidence="2" id="KW-0963">Cytoplasm</keyword>
<evidence type="ECO:0000256" key="1">
    <source>
        <dbReference type="ARBA" id="ARBA00004496"/>
    </source>
</evidence>
<name>A0AB40ASB6_DIOCR</name>
<dbReference type="InterPro" id="IPR001202">
    <property type="entry name" value="WW_dom"/>
</dbReference>
<dbReference type="GO" id="GO:0005737">
    <property type="term" value="C:cytoplasm"/>
    <property type="evidence" value="ECO:0007669"/>
    <property type="project" value="UniProtKB-SubCell"/>
</dbReference>
<dbReference type="AlphaFoldDB" id="A0AB40ASB6"/>